<accession>A0A1H9C7Z3</accession>
<dbReference type="Proteomes" id="UP000182360">
    <property type="component" value="Unassembled WGS sequence"/>
</dbReference>
<gene>
    <name evidence="3" type="ORF">SAMN04487977_10268</name>
</gene>
<dbReference type="CDD" id="cd16329">
    <property type="entry name" value="LolA_like"/>
    <property type="match status" value="1"/>
</dbReference>
<dbReference type="Gene3D" id="2.50.20.10">
    <property type="entry name" value="Lipoprotein localisation LolA/LolB/LppX"/>
    <property type="match status" value="1"/>
</dbReference>
<feature type="signal peptide" evidence="1">
    <location>
        <begin position="1"/>
        <end position="23"/>
    </location>
</feature>
<protein>
    <submittedName>
        <fullName evidence="3">Sigma E regulatory protein, MucB/RseB</fullName>
    </submittedName>
</protein>
<dbReference type="EMBL" id="FOFU01000002">
    <property type="protein sequence ID" value="SEP96923.1"/>
    <property type="molecule type" value="Genomic_DNA"/>
</dbReference>
<dbReference type="RefSeq" id="WP_074641028.1">
    <property type="nucleotide sequence ID" value="NZ_FOFU01000002.1"/>
</dbReference>
<dbReference type="Pfam" id="PF17131">
    <property type="entry name" value="LolA_like"/>
    <property type="match status" value="1"/>
</dbReference>
<keyword evidence="4" id="KW-1185">Reference proteome</keyword>
<proteinExistence type="predicted"/>
<evidence type="ECO:0000259" key="2">
    <source>
        <dbReference type="Pfam" id="PF17131"/>
    </source>
</evidence>
<reference evidence="3 4" key="1">
    <citation type="submission" date="2016-10" db="EMBL/GenBank/DDBJ databases">
        <authorList>
            <person name="de Groot N.N."/>
        </authorList>
    </citation>
    <scope>NUCLEOTIDE SEQUENCE [LARGE SCALE GENOMIC DNA]</scope>
    <source>
        <strain evidence="3 4">B25</strain>
    </source>
</reference>
<dbReference type="InterPro" id="IPR033399">
    <property type="entry name" value="TP_0789-like"/>
</dbReference>
<feature type="domain" description="Uncharacterized protein TP-0789" evidence="2">
    <location>
        <begin position="76"/>
        <end position="260"/>
    </location>
</feature>
<dbReference type="STRING" id="163.SAMN04487775_106155"/>
<keyword evidence="1" id="KW-0732">Signal</keyword>
<organism evidence="3 4">
    <name type="scientific">Treponema bryantii</name>
    <dbReference type="NCBI Taxonomy" id="163"/>
    <lineage>
        <taxon>Bacteria</taxon>
        <taxon>Pseudomonadati</taxon>
        <taxon>Spirochaetota</taxon>
        <taxon>Spirochaetia</taxon>
        <taxon>Spirochaetales</taxon>
        <taxon>Treponemataceae</taxon>
        <taxon>Treponema</taxon>
    </lineage>
</organism>
<sequence length="263" mass="30061">MKRTTKLTTLVAVMAALTNFAFADEKGNEIMNKVADFKKPAYSVTDVYMILTDKKGTQDSNGFREYGKEDGSKTYIVMDFKTGTNKGTRFLQITDDNGPDEKHIYLPALKSVRRVNSSEGSKAFMGSDATYDDLTTRDVSEDEHQYIGEEKMKVESGKEYDCYKIKEIPIDKKGTQYNYRMVWVDKETMYPIHTEMYDKNDKLIKVLEVLDIQKISGYDMPMENKLTNVQTGHSTTLKIAKVVALDQEIPARYFTQNFLTTGK</sequence>
<dbReference type="AlphaFoldDB" id="A0A1H9C7Z3"/>
<evidence type="ECO:0000256" key="1">
    <source>
        <dbReference type="SAM" id="SignalP"/>
    </source>
</evidence>
<evidence type="ECO:0000313" key="3">
    <source>
        <dbReference type="EMBL" id="SEP96923.1"/>
    </source>
</evidence>
<name>A0A1H9C7Z3_9SPIR</name>
<feature type="chain" id="PRO_5010256684" evidence="1">
    <location>
        <begin position="24"/>
        <end position="263"/>
    </location>
</feature>
<dbReference type="OrthoDB" id="9803781at2"/>
<evidence type="ECO:0000313" key="4">
    <source>
        <dbReference type="Proteomes" id="UP000182360"/>
    </source>
</evidence>